<evidence type="ECO:0000256" key="1">
    <source>
        <dbReference type="SAM" id="SignalP"/>
    </source>
</evidence>
<dbReference type="Proteomes" id="UP001139353">
    <property type="component" value="Unassembled WGS sequence"/>
</dbReference>
<dbReference type="AlphaFoldDB" id="A0A9X1YKG7"/>
<organism evidence="2 3">
    <name type="scientific">Scleromatobacter humisilvae</name>
    <dbReference type="NCBI Taxonomy" id="2897159"/>
    <lineage>
        <taxon>Bacteria</taxon>
        <taxon>Pseudomonadati</taxon>
        <taxon>Pseudomonadota</taxon>
        <taxon>Betaproteobacteria</taxon>
        <taxon>Burkholderiales</taxon>
        <taxon>Sphaerotilaceae</taxon>
        <taxon>Scleromatobacter</taxon>
    </lineage>
</organism>
<evidence type="ECO:0000313" key="2">
    <source>
        <dbReference type="EMBL" id="MCK9687989.1"/>
    </source>
</evidence>
<keyword evidence="1" id="KW-0732">Signal</keyword>
<reference evidence="2" key="1">
    <citation type="submission" date="2021-11" db="EMBL/GenBank/DDBJ databases">
        <title>BS-T2-15 a new species belonging to the Comamonadaceae family isolated from the soil of a French oak forest.</title>
        <authorList>
            <person name="Mieszkin S."/>
            <person name="Alain K."/>
        </authorList>
    </citation>
    <scope>NUCLEOTIDE SEQUENCE</scope>
    <source>
        <strain evidence="2">BS-T2-15</strain>
    </source>
</reference>
<name>A0A9X1YKG7_9BURK</name>
<accession>A0A9X1YKG7</accession>
<proteinExistence type="predicted"/>
<feature type="chain" id="PRO_5040853065" evidence="1">
    <location>
        <begin position="32"/>
        <end position="49"/>
    </location>
</feature>
<dbReference type="EMBL" id="JAJLJH010000006">
    <property type="protein sequence ID" value="MCK9687989.1"/>
    <property type="molecule type" value="Genomic_DNA"/>
</dbReference>
<feature type="signal peptide" evidence="1">
    <location>
        <begin position="1"/>
        <end position="31"/>
    </location>
</feature>
<sequence>MIATTRTQRLVAAFASAVTTLALFTAVVAQAQPPVADSLFAQAGTVRLA</sequence>
<gene>
    <name evidence="2" type="ORF">LPC04_19975</name>
</gene>
<keyword evidence="3" id="KW-1185">Reference proteome</keyword>
<comment type="caution">
    <text evidence="2">The sequence shown here is derived from an EMBL/GenBank/DDBJ whole genome shotgun (WGS) entry which is preliminary data.</text>
</comment>
<dbReference type="RefSeq" id="WP_275684031.1">
    <property type="nucleotide sequence ID" value="NZ_JAJLJH010000006.1"/>
</dbReference>
<protein>
    <submittedName>
        <fullName evidence="2">Uncharacterized protein</fullName>
    </submittedName>
</protein>
<evidence type="ECO:0000313" key="3">
    <source>
        <dbReference type="Proteomes" id="UP001139353"/>
    </source>
</evidence>